<evidence type="ECO:0000313" key="2">
    <source>
        <dbReference type="Proteomes" id="UP000241769"/>
    </source>
</evidence>
<comment type="caution">
    <text evidence="1">The sequence shown here is derived from an EMBL/GenBank/DDBJ whole genome shotgun (WGS) entry which is preliminary data.</text>
</comment>
<reference evidence="1 2" key="1">
    <citation type="journal article" date="2018" name="Genome Biol. Evol.">
        <title>Multiple Roots of Fruiting Body Formation in Amoebozoa.</title>
        <authorList>
            <person name="Hillmann F."/>
            <person name="Forbes G."/>
            <person name="Novohradska S."/>
            <person name="Ferling I."/>
            <person name="Riege K."/>
            <person name="Groth M."/>
            <person name="Westermann M."/>
            <person name="Marz M."/>
            <person name="Spaller T."/>
            <person name="Winckler T."/>
            <person name="Schaap P."/>
            <person name="Glockner G."/>
        </authorList>
    </citation>
    <scope>NUCLEOTIDE SEQUENCE [LARGE SCALE GENOMIC DNA]</scope>
    <source>
        <strain evidence="1 2">Jena</strain>
    </source>
</reference>
<evidence type="ECO:0000313" key="1">
    <source>
        <dbReference type="EMBL" id="PRP76602.1"/>
    </source>
</evidence>
<organism evidence="1 2">
    <name type="scientific">Planoprotostelium fungivorum</name>
    <dbReference type="NCBI Taxonomy" id="1890364"/>
    <lineage>
        <taxon>Eukaryota</taxon>
        <taxon>Amoebozoa</taxon>
        <taxon>Evosea</taxon>
        <taxon>Variosea</taxon>
        <taxon>Cavosteliida</taxon>
        <taxon>Cavosteliaceae</taxon>
        <taxon>Planoprotostelium</taxon>
    </lineage>
</organism>
<accession>A0A2P6MY19</accession>
<dbReference type="Proteomes" id="UP000241769">
    <property type="component" value="Unassembled WGS sequence"/>
</dbReference>
<dbReference type="AlphaFoldDB" id="A0A2P6MY19"/>
<proteinExistence type="predicted"/>
<dbReference type="EMBL" id="MDYQ01000313">
    <property type="protein sequence ID" value="PRP76602.1"/>
    <property type="molecule type" value="Genomic_DNA"/>
</dbReference>
<dbReference type="InParanoid" id="A0A2P6MY19"/>
<sequence length="227" mass="26158">MSLSQYYQESPCQGYHYHTTHFKRGGGSKVSENSATKKHIQCMFIEKEHLGFLWFEIILYKQRLIELFGSYVLFNMINGLQVMVDENRALTESNIDRLKTSLINVTSLITSVLERLPPKLVTVTATTGAGHGWLILSNQVFIDSVKAKGPTQTADDLEQASYSRAFYYGWQLQSVNRALQIVAAFDHFILNSLVFDWVQYAFWTKLQFHRPFTWIKRFAKGFGRAPN</sequence>
<protein>
    <submittedName>
        <fullName evidence="1">Uncharacterized protein</fullName>
    </submittedName>
</protein>
<name>A0A2P6MY19_9EUKA</name>
<gene>
    <name evidence="1" type="ORF">PROFUN_15011</name>
</gene>
<keyword evidence="2" id="KW-1185">Reference proteome</keyword>